<evidence type="ECO:0000313" key="2">
    <source>
        <dbReference type="Proteomes" id="UP000504610"/>
    </source>
</evidence>
<dbReference type="Pfam" id="PF08387">
    <property type="entry name" value="FBD"/>
    <property type="match status" value="1"/>
</dbReference>
<dbReference type="SMART" id="SM00579">
    <property type="entry name" value="FBD"/>
    <property type="match status" value="1"/>
</dbReference>
<reference evidence="3" key="2">
    <citation type="submission" date="2025-08" db="UniProtKB">
        <authorList>
            <consortium name="RefSeq"/>
        </authorList>
    </citation>
    <scope>IDENTIFICATION</scope>
    <source>
        <tissue evidence="3">Leaf</tissue>
    </source>
</reference>
<dbReference type="SUPFAM" id="SSF81383">
    <property type="entry name" value="F-box domain"/>
    <property type="match status" value="1"/>
</dbReference>
<protein>
    <submittedName>
        <fullName evidence="3">F-box/FBD/LRR-repeat protein At2g26030-like</fullName>
    </submittedName>
</protein>
<sequence length="318" mass="36184">MGCDGISELPDSLLAHILSYLPTKDVVKTSVLSKSWRFIWLEVTSELDLNAADFLRYEDDSSLVSLLNNRSFLRKFKIKYDSSVRTKRKRGESRKVNKSGKRVMEWIAEAVHRGVKHLDVEDKASRIGFVFMPKYLYVSKTLVSLSLVNVGLESPKFEVSLPCLDSIRLDDVYYMGDDGLSIMERLISGSPVLKNLATDVSVLKKNAQKKTVFRGAPWCLEYVKINELTMKEEHCGIKLVNFVVKKFEVIDSRQASRSSKESGIELVNYFLENSAALKRMTLSFRDYDMTSEKGESYKNLLTSKKLSPMCQILLSVSQ</sequence>
<dbReference type="OrthoDB" id="1054397at2759"/>
<dbReference type="InterPro" id="IPR053781">
    <property type="entry name" value="F-box_AtFBL13-like"/>
</dbReference>
<dbReference type="InterPro" id="IPR001810">
    <property type="entry name" value="F-box_dom"/>
</dbReference>
<gene>
    <name evidence="3" type="primary">LOC108843251</name>
</gene>
<proteinExistence type="predicted"/>
<dbReference type="InterPro" id="IPR006566">
    <property type="entry name" value="FBD"/>
</dbReference>
<dbReference type="PROSITE" id="PS50181">
    <property type="entry name" value="FBOX"/>
    <property type="match status" value="1"/>
</dbReference>
<feature type="domain" description="F-box" evidence="1">
    <location>
        <begin position="3"/>
        <end position="39"/>
    </location>
</feature>
<dbReference type="PANTHER" id="PTHR31900:SF33">
    <property type="entry name" value="PROTEIN WITH RNI-LIKE_FBD-LIKE DOMAIN"/>
    <property type="match status" value="1"/>
</dbReference>
<evidence type="ECO:0000259" key="1">
    <source>
        <dbReference type="PROSITE" id="PS50181"/>
    </source>
</evidence>
<organism evidence="2 3">
    <name type="scientific">Raphanus sativus</name>
    <name type="common">Radish</name>
    <name type="synonym">Raphanus raphanistrum var. sativus</name>
    <dbReference type="NCBI Taxonomy" id="3726"/>
    <lineage>
        <taxon>Eukaryota</taxon>
        <taxon>Viridiplantae</taxon>
        <taxon>Streptophyta</taxon>
        <taxon>Embryophyta</taxon>
        <taxon>Tracheophyta</taxon>
        <taxon>Spermatophyta</taxon>
        <taxon>Magnoliopsida</taxon>
        <taxon>eudicotyledons</taxon>
        <taxon>Gunneridae</taxon>
        <taxon>Pentapetalae</taxon>
        <taxon>rosids</taxon>
        <taxon>malvids</taxon>
        <taxon>Brassicales</taxon>
        <taxon>Brassicaceae</taxon>
        <taxon>Brassiceae</taxon>
        <taxon>Raphanus</taxon>
    </lineage>
</organism>
<accession>A0A6J0MJ21</accession>
<evidence type="ECO:0000313" key="3">
    <source>
        <dbReference type="RefSeq" id="XP_018471903.2"/>
    </source>
</evidence>
<dbReference type="AlphaFoldDB" id="A0A6J0MJ21"/>
<dbReference type="InterPro" id="IPR036047">
    <property type="entry name" value="F-box-like_dom_sf"/>
</dbReference>
<dbReference type="InterPro" id="IPR050232">
    <property type="entry name" value="FBL13/AtMIF1-like"/>
</dbReference>
<dbReference type="GeneID" id="108843251"/>
<dbReference type="PANTHER" id="PTHR31900">
    <property type="entry name" value="F-BOX/RNI SUPERFAMILY PROTEIN-RELATED"/>
    <property type="match status" value="1"/>
</dbReference>
<dbReference type="RefSeq" id="XP_018471903.2">
    <property type="nucleotide sequence ID" value="XM_018616401.2"/>
</dbReference>
<dbReference type="SMART" id="SM00256">
    <property type="entry name" value="FBOX"/>
    <property type="match status" value="1"/>
</dbReference>
<keyword evidence="2" id="KW-1185">Reference proteome</keyword>
<dbReference type="KEGG" id="rsz:108843251"/>
<dbReference type="Gene3D" id="1.20.1280.50">
    <property type="match status" value="1"/>
</dbReference>
<dbReference type="Pfam" id="PF00646">
    <property type="entry name" value="F-box"/>
    <property type="match status" value="1"/>
</dbReference>
<reference evidence="2" key="1">
    <citation type="journal article" date="2019" name="Database">
        <title>The radish genome database (RadishGD): an integrated information resource for radish genomics.</title>
        <authorList>
            <person name="Yu H.J."/>
            <person name="Baek S."/>
            <person name="Lee Y.J."/>
            <person name="Cho A."/>
            <person name="Mun J.H."/>
        </authorList>
    </citation>
    <scope>NUCLEOTIDE SEQUENCE [LARGE SCALE GENOMIC DNA]</scope>
    <source>
        <strain evidence="2">cv. WK10039</strain>
    </source>
</reference>
<dbReference type="CDD" id="cd22160">
    <property type="entry name" value="F-box_AtFBL13-like"/>
    <property type="match status" value="1"/>
</dbReference>
<name>A0A6J0MJ21_RAPSA</name>
<dbReference type="Proteomes" id="UP000504610">
    <property type="component" value="Chromosome 1"/>
</dbReference>